<gene>
    <name evidence="14" type="ORF">WMO28_07645</name>
</gene>
<organism evidence="14 15">
    <name type="scientific">Blautia aquisgranensis</name>
    <dbReference type="NCBI Taxonomy" id="3133153"/>
    <lineage>
        <taxon>Bacteria</taxon>
        <taxon>Bacillati</taxon>
        <taxon>Bacillota</taxon>
        <taxon>Clostridia</taxon>
        <taxon>Lachnospirales</taxon>
        <taxon>Lachnospiraceae</taxon>
        <taxon>Blautia</taxon>
    </lineage>
</organism>
<evidence type="ECO:0000256" key="9">
    <source>
        <dbReference type="ARBA" id="ARBA00022989"/>
    </source>
</evidence>
<keyword evidence="6" id="KW-0050">Antiport</keyword>
<proteinExistence type="inferred from homology"/>
<keyword evidence="11 13" id="KW-0472">Membrane</keyword>
<evidence type="ECO:0000256" key="11">
    <source>
        <dbReference type="ARBA" id="ARBA00023136"/>
    </source>
</evidence>
<feature type="transmembrane region" description="Helical" evidence="13">
    <location>
        <begin position="41"/>
        <end position="63"/>
    </location>
</feature>
<reference evidence="14 15" key="1">
    <citation type="submission" date="2024-03" db="EMBL/GenBank/DDBJ databases">
        <title>Human intestinal bacterial collection.</title>
        <authorList>
            <person name="Pauvert C."/>
            <person name="Hitch T.C.A."/>
            <person name="Clavel T."/>
        </authorList>
    </citation>
    <scope>NUCLEOTIDE SEQUENCE [LARGE SCALE GENOMIC DNA]</scope>
    <source>
        <strain evidence="14 15">CLA-JM-H16</strain>
    </source>
</reference>
<feature type="transmembrane region" description="Helical" evidence="13">
    <location>
        <begin position="423"/>
        <end position="443"/>
    </location>
</feature>
<dbReference type="CDD" id="cd13140">
    <property type="entry name" value="MATE_like_1"/>
    <property type="match status" value="1"/>
</dbReference>
<keyword evidence="8 13" id="KW-0812">Transmembrane</keyword>
<feature type="transmembrane region" description="Helical" evidence="13">
    <location>
        <begin position="137"/>
        <end position="161"/>
    </location>
</feature>
<feature type="transmembrane region" description="Helical" evidence="13">
    <location>
        <begin position="326"/>
        <end position="346"/>
    </location>
</feature>
<comment type="caution">
    <text evidence="14">The sequence shown here is derived from an EMBL/GenBank/DDBJ whole genome shotgun (WGS) entry which is preliminary data.</text>
</comment>
<dbReference type="PANTHER" id="PTHR43298">
    <property type="entry name" value="MULTIDRUG RESISTANCE PROTEIN NORM-RELATED"/>
    <property type="match status" value="1"/>
</dbReference>
<keyword evidence="7" id="KW-1003">Cell membrane</keyword>
<feature type="transmembrane region" description="Helical" evidence="13">
    <location>
        <begin position="94"/>
        <end position="117"/>
    </location>
</feature>
<keyword evidence="5" id="KW-0813">Transport</keyword>
<dbReference type="InterPro" id="IPR048279">
    <property type="entry name" value="MdtK-like"/>
</dbReference>
<evidence type="ECO:0000256" key="13">
    <source>
        <dbReference type="SAM" id="Phobius"/>
    </source>
</evidence>
<dbReference type="NCBIfam" id="TIGR00797">
    <property type="entry name" value="matE"/>
    <property type="match status" value="1"/>
</dbReference>
<evidence type="ECO:0000256" key="7">
    <source>
        <dbReference type="ARBA" id="ARBA00022475"/>
    </source>
</evidence>
<dbReference type="Proteomes" id="UP001473063">
    <property type="component" value="Unassembled WGS sequence"/>
</dbReference>
<comment type="function">
    <text evidence="1">Multidrug efflux pump.</text>
</comment>
<name>A0ABV1BDW2_9FIRM</name>
<evidence type="ECO:0000256" key="5">
    <source>
        <dbReference type="ARBA" id="ARBA00022448"/>
    </source>
</evidence>
<evidence type="ECO:0000256" key="2">
    <source>
        <dbReference type="ARBA" id="ARBA00004651"/>
    </source>
</evidence>
<accession>A0ABV1BDW2</accession>
<dbReference type="PIRSF" id="PIRSF006603">
    <property type="entry name" value="DinF"/>
    <property type="match status" value="1"/>
</dbReference>
<feature type="transmembrane region" description="Helical" evidence="13">
    <location>
        <begin position="199"/>
        <end position="221"/>
    </location>
</feature>
<evidence type="ECO:0000256" key="1">
    <source>
        <dbReference type="ARBA" id="ARBA00003408"/>
    </source>
</evidence>
<evidence type="ECO:0000256" key="10">
    <source>
        <dbReference type="ARBA" id="ARBA00023065"/>
    </source>
</evidence>
<protein>
    <recommendedName>
        <fullName evidence="4">Probable multidrug resistance protein NorM</fullName>
    </recommendedName>
    <alternativeName>
        <fullName evidence="12">Multidrug-efflux transporter</fullName>
    </alternativeName>
</protein>
<comment type="similarity">
    <text evidence="3">Belongs to the multi antimicrobial extrusion (MATE) (TC 2.A.66.1) family.</text>
</comment>
<evidence type="ECO:0000256" key="4">
    <source>
        <dbReference type="ARBA" id="ARBA00020268"/>
    </source>
</evidence>
<keyword evidence="10" id="KW-0406">Ion transport</keyword>
<dbReference type="InterPro" id="IPR002528">
    <property type="entry name" value="MATE_fam"/>
</dbReference>
<dbReference type="InterPro" id="IPR050222">
    <property type="entry name" value="MATE_MdtK"/>
</dbReference>
<dbReference type="RefSeq" id="WP_349056586.1">
    <property type="nucleotide sequence ID" value="NZ_JBBMEJ010000007.1"/>
</dbReference>
<dbReference type="Pfam" id="PF01554">
    <property type="entry name" value="MatE"/>
    <property type="match status" value="2"/>
</dbReference>
<comment type="subcellular location">
    <subcellularLocation>
        <location evidence="2">Cell membrane</location>
        <topology evidence="2">Multi-pass membrane protein</topology>
    </subcellularLocation>
</comment>
<evidence type="ECO:0000313" key="14">
    <source>
        <dbReference type="EMBL" id="MEQ2370815.1"/>
    </source>
</evidence>
<evidence type="ECO:0000256" key="6">
    <source>
        <dbReference type="ARBA" id="ARBA00022449"/>
    </source>
</evidence>
<feature type="transmembrane region" description="Helical" evidence="13">
    <location>
        <begin position="366"/>
        <end position="388"/>
    </location>
</feature>
<keyword evidence="15" id="KW-1185">Reference proteome</keyword>
<evidence type="ECO:0000256" key="12">
    <source>
        <dbReference type="ARBA" id="ARBA00031636"/>
    </source>
</evidence>
<feature type="transmembrane region" description="Helical" evidence="13">
    <location>
        <begin position="173"/>
        <end position="193"/>
    </location>
</feature>
<dbReference type="PANTHER" id="PTHR43298:SF2">
    <property type="entry name" value="FMN_FAD EXPORTER YEEO-RELATED"/>
    <property type="match status" value="1"/>
</dbReference>
<sequence>MKKTRTIDLTSGPIFQTLAELALPIMASSLLGTAYNITDMAWIGLLGSKTVAGVGVGGMYVWLSQGLVALPRMGGQVNTAQACGRKDYDEARSYAASALQITILFGVIFAAVCLLFLDPLIGFFNLTDPEAYEAAKVYMLITCGLIIFSFLNLTLTGLFTAQGDSRSPLMANFLGLVGNMILDPLLILGVGPFPRLETVGAAVATVTAQILVFAVLAFRIFTSRLEPNVLRGVRLFSRHSGKFYKNIFRIGFPTSIQSMIYCMISMVLTRMVSAFGAAAIATQRVGGQIESVSWNTADGFAAALNAFTAQNYGARKYDRIRHGYRISFGILAVWGLIITAAFVFLPKPIAGLFFHDAESLSIAVNYLIIIGFSEGFMAIELMTIGALSGLGLTKLCSIISILLTGARIPLALVLSHTEMGLSGIWWALSLTSIVKGIVFTLTFRHTSHTRLK</sequence>
<keyword evidence="9 13" id="KW-1133">Transmembrane helix</keyword>
<evidence type="ECO:0000256" key="3">
    <source>
        <dbReference type="ARBA" id="ARBA00010199"/>
    </source>
</evidence>
<evidence type="ECO:0000313" key="15">
    <source>
        <dbReference type="Proteomes" id="UP001473063"/>
    </source>
</evidence>
<dbReference type="EMBL" id="JBBMEJ010000007">
    <property type="protein sequence ID" value="MEQ2370815.1"/>
    <property type="molecule type" value="Genomic_DNA"/>
</dbReference>
<feature type="transmembrane region" description="Helical" evidence="13">
    <location>
        <begin position="395"/>
        <end position="417"/>
    </location>
</feature>
<evidence type="ECO:0000256" key="8">
    <source>
        <dbReference type="ARBA" id="ARBA00022692"/>
    </source>
</evidence>